<evidence type="ECO:0000256" key="1">
    <source>
        <dbReference type="SAM" id="Phobius"/>
    </source>
</evidence>
<dbReference type="PANTHER" id="PTHR36738">
    <property type="entry name" value="EXPRESSED PROTEIN"/>
    <property type="match status" value="1"/>
</dbReference>
<accession>U5DKB1</accession>
<keyword evidence="1" id="KW-0812">Transmembrane</keyword>
<feature type="transmembrane region" description="Helical" evidence="1">
    <location>
        <begin position="26"/>
        <end position="48"/>
    </location>
</feature>
<keyword evidence="1" id="KW-1133">Transmembrane helix</keyword>
<dbReference type="PANTHER" id="PTHR36738:SF1">
    <property type="entry name" value="EXPRESSED PROTEIN"/>
    <property type="match status" value="1"/>
</dbReference>
<dbReference type="InterPro" id="IPR025067">
    <property type="entry name" value="DUF4079"/>
</dbReference>
<dbReference type="AlphaFoldDB" id="U5DKB1"/>
<reference evidence="2 3" key="1">
    <citation type="submission" date="2013-05" db="EMBL/GenBank/DDBJ databases">
        <title>Draft genome sequence of Rubidibacter lacunae KORDI 51-2.</title>
        <authorList>
            <person name="Choi D.H."/>
            <person name="Noh J.H."/>
            <person name="Kwon K.-K."/>
            <person name="Lee J.-H."/>
            <person name="Ryu J.-Y."/>
        </authorList>
    </citation>
    <scope>NUCLEOTIDE SEQUENCE [LARGE SCALE GENOMIC DNA]</scope>
    <source>
        <strain evidence="2 3">KORDI 51-2</strain>
    </source>
</reference>
<dbReference type="STRING" id="582515.KR51_00011890"/>
<dbReference type="Gene3D" id="1.20.120.1770">
    <property type="match status" value="1"/>
</dbReference>
<dbReference type="InParanoid" id="U5DKB1"/>
<feature type="transmembrane region" description="Helical" evidence="1">
    <location>
        <begin position="134"/>
        <end position="156"/>
    </location>
</feature>
<dbReference type="Pfam" id="PF13301">
    <property type="entry name" value="DUF4079"/>
    <property type="match status" value="1"/>
</dbReference>
<gene>
    <name evidence="2" type="ORF">KR51_00011890</name>
</gene>
<organism evidence="2 3">
    <name type="scientific">Rubidibacter lacunae KORDI 51-2</name>
    <dbReference type="NCBI Taxonomy" id="582515"/>
    <lineage>
        <taxon>Bacteria</taxon>
        <taxon>Bacillati</taxon>
        <taxon>Cyanobacteriota</taxon>
        <taxon>Cyanophyceae</taxon>
        <taxon>Oscillatoriophycideae</taxon>
        <taxon>Chroococcales</taxon>
        <taxon>Aphanothecaceae</taxon>
        <taxon>Rubidibacter</taxon>
    </lineage>
</organism>
<dbReference type="PATRIC" id="fig|582515.4.peg.1329"/>
<feature type="transmembrane region" description="Helical" evidence="1">
    <location>
        <begin position="101"/>
        <end position="122"/>
    </location>
</feature>
<dbReference type="eggNOG" id="ENOG50300C8">
    <property type="taxonomic scope" value="Bacteria"/>
</dbReference>
<dbReference type="RefSeq" id="WP_022605630.1">
    <property type="nucleotide sequence ID" value="NZ_ASSJ01000031.1"/>
</dbReference>
<keyword evidence="1" id="KW-0472">Membrane</keyword>
<keyword evidence="3" id="KW-1185">Reference proteome</keyword>
<proteinExistence type="predicted"/>
<dbReference type="OrthoDB" id="530812at2"/>
<comment type="caution">
    <text evidence="2">The sequence shown here is derived from an EMBL/GenBank/DDBJ whole genome shotgun (WGS) entry which is preliminary data.</text>
</comment>
<protein>
    <recommendedName>
        <fullName evidence="4">DUF4079 domain-containing protein</fullName>
    </recommendedName>
</protein>
<name>U5DKB1_9CHRO</name>
<dbReference type="Proteomes" id="UP000016960">
    <property type="component" value="Unassembled WGS sequence"/>
</dbReference>
<evidence type="ECO:0000313" key="2">
    <source>
        <dbReference type="EMBL" id="ERN42101.1"/>
    </source>
</evidence>
<dbReference type="GO" id="GO:0016020">
    <property type="term" value="C:membrane"/>
    <property type="evidence" value="ECO:0007669"/>
    <property type="project" value="TreeGrafter"/>
</dbReference>
<evidence type="ECO:0008006" key="4">
    <source>
        <dbReference type="Google" id="ProtNLM"/>
    </source>
</evidence>
<sequence>MDLRAFLEPIANFFNGLGVPEPIVHWGHPIMMAIVVFAMGSFVGLTGWRGRVVTDGSTAVQSRADHRKLAPWMFAFMAAGYTGGLLALVMRDEPILSSPHFWTGSVVLVLLAVNGALSLSGFGGNRSQLRTAHAYLGSAVLCLMFVHALLGLKLGLSI</sequence>
<dbReference type="EMBL" id="ASSJ01000031">
    <property type="protein sequence ID" value="ERN42101.1"/>
    <property type="molecule type" value="Genomic_DNA"/>
</dbReference>
<feature type="transmembrane region" description="Helical" evidence="1">
    <location>
        <begin position="69"/>
        <end position="89"/>
    </location>
</feature>
<evidence type="ECO:0000313" key="3">
    <source>
        <dbReference type="Proteomes" id="UP000016960"/>
    </source>
</evidence>